<name>A0ABU7B5U3_9TELE</name>
<proteinExistence type="predicted"/>
<comment type="caution">
    <text evidence="1">The sequence shown here is derived from an EMBL/GenBank/DDBJ whole genome shotgun (WGS) entry which is preliminary data.</text>
</comment>
<protein>
    <submittedName>
        <fullName evidence="1">Uncharacterized protein</fullName>
    </submittedName>
</protein>
<accession>A0ABU7B5U3</accession>
<gene>
    <name evidence="1" type="ORF">ATANTOWER_003857</name>
</gene>
<reference evidence="1 2" key="1">
    <citation type="submission" date="2021-07" db="EMBL/GenBank/DDBJ databases">
        <authorList>
            <person name="Palmer J.M."/>
        </authorList>
    </citation>
    <scope>NUCLEOTIDE SEQUENCE [LARGE SCALE GENOMIC DNA]</scope>
    <source>
        <strain evidence="1 2">AT_MEX2019</strain>
        <tissue evidence="1">Muscle</tissue>
    </source>
</reference>
<sequence length="119" mass="13386">MMLTSVNSSNLCCLHAFVPQTIVSAQTEISQLLDGFFWLTFSGKMSQKWQLSDLTEPHPGPVPTSVPQPTSLMKPIQQKTAIYTICLRGKKRIIDTFFFFDKGLQTTHGFLKESIFSVV</sequence>
<dbReference type="EMBL" id="JAHUTI010040751">
    <property type="protein sequence ID" value="MED6245480.1"/>
    <property type="molecule type" value="Genomic_DNA"/>
</dbReference>
<dbReference type="Proteomes" id="UP001345963">
    <property type="component" value="Unassembled WGS sequence"/>
</dbReference>
<evidence type="ECO:0000313" key="2">
    <source>
        <dbReference type="Proteomes" id="UP001345963"/>
    </source>
</evidence>
<keyword evidence="2" id="KW-1185">Reference proteome</keyword>
<organism evidence="1 2">
    <name type="scientific">Ataeniobius toweri</name>
    <dbReference type="NCBI Taxonomy" id="208326"/>
    <lineage>
        <taxon>Eukaryota</taxon>
        <taxon>Metazoa</taxon>
        <taxon>Chordata</taxon>
        <taxon>Craniata</taxon>
        <taxon>Vertebrata</taxon>
        <taxon>Euteleostomi</taxon>
        <taxon>Actinopterygii</taxon>
        <taxon>Neopterygii</taxon>
        <taxon>Teleostei</taxon>
        <taxon>Neoteleostei</taxon>
        <taxon>Acanthomorphata</taxon>
        <taxon>Ovalentaria</taxon>
        <taxon>Atherinomorphae</taxon>
        <taxon>Cyprinodontiformes</taxon>
        <taxon>Goodeidae</taxon>
        <taxon>Ataeniobius</taxon>
    </lineage>
</organism>
<evidence type="ECO:0000313" key="1">
    <source>
        <dbReference type="EMBL" id="MED6245480.1"/>
    </source>
</evidence>